<name>A0A9W4U6K8_9PLEO</name>
<dbReference type="InterPro" id="IPR046346">
    <property type="entry name" value="Aminoacid_DH-like_N_sf"/>
</dbReference>
<dbReference type="Pfam" id="PF08501">
    <property type="entry name" value="Shikimate_dh_N"/>
    <property type="match status" value="1"/>
</dbReference>
<sequence length="301" mass="32910">MSELPQVHPGSDQNKQFYIFGNNISHSLSPQLHNSGFAKIRYPGHYQIHETKDVDETVEKMMRQPNFGGASVTFPHKLRIGKFVDTITPRAISVGAVNTIVVKESSSGRTLEGDNTDWSGIRSCILNADLPAIESSTAVVLGAGGAARAACYALGTLKVKEVIIVNRTRSKAEEMAAHFPDLPTRICTELADIHKIASSSVRIIVGCIPADDLTEDKIPPTLLSGAESGVLVEMAYRPLETGMMKVAAKYPAWRIFKGMDVLREQAYAQFELWTGQNAPIEVMSAAMEAELERRRLSNPSL</sequence>
<dbReference type="InterPro" id="IPR036291">
    <property type="entry name" value="NAD(P)-bd_dom_sf"/>
</dbReference>
<accession>A0A9W4U6K8</accession>
<feature type="domain" description="Quinate/shikimate 5-dehydrogenase/glutamyl-tRNA reductase" evidence="1">
    <location>
        <begin position="130"/>
        <end position="199"/>
    </location>
</feature>
<dbReference type="Pfam" id="PF18317">
    <property type="entry name" value="SDH_C"/>
    <property type="match status" value="1"/>
</dbReference>
<proteinExistence type="predicted"/>
<dbReference type="EMBL" id="CAOQHR010000002">
    <property type="protein sequence ID" value="CAI6299694.1"/>
    <property type="molecule type" value="Genomic_DNA"/>
</dbReference>
<feature type="domain" description="SDH C-terminal" evidence="3">
    <location>
        <begin position="258"/>
        <end position="287"/>
    </location>
</feature>
<dbReference type="CDD" id="cd01065">
    <property type="entry name" value="NAD_bind_Shikimate_DH"/>
    <property type="match status" value="1"/>
</dbReference>
<dbReference type="InterPro" id="IPR006151">
    <property type="entry name" value="Shikm_DH/Glu-tRNA_Rdtase"/>
</dbReference>
<dbReference type="GO" id="GO:0005737">
    <property type="term" value="C:cytoplasm"/>
    <property type="evidence" value="ECO:0007669"/>
    <property type="project" value="InterPro"/>
</dbReference>
<gene>
    <name evidence="4" type="ORF">PDIGIT_LOCUS2787</name>
</gene>
<reference evidence="4" key="1">
    <citation type="submission" date="2023-01" db="EMBL/GenBank/DDBJ databases">
        <authorList>
            <person name="Van Ghelder C."/>
            <person name="Rancurel C."/>
        </authorList>
    </citation>
    <scope>NUCLEOTIDE SEQUENCE</scope>
    <source>
        <strain evidence="4">CNCM I-4278</strain>
    </source>
</reference>
<protein>
    <recommendedName>
        <fullName evidence="6">Shikimate-5-dehydrogenase</fullName>
    </recommendedName>
</protein>
<dbReference type="InterPro" id="IPR041121">
    <property type="entry name" value="SDH_C"/>
</dbReference>
<organism evidence="4 5">
    <name type="scientific">Periconia digitata</name>
    <dbReference type="NCBI Taxonomy" id="1303443"/>
    <lineage>
        <taxon>Eukaryota</taxon>
        <taxon>Fungi</taxon>
        <taxon>Dikarya</taxon>
        <taxon>Ascomycota</taxon>
        <taxon>Pezizomycotina</taxon>
        <taxon>Dothideomycetes</taxon>
        <taxon>Pleosporomycetidae</taxon>
        <taxon>Pleosporales</taxon>
        <taxon>Massarineae</taxon>
        <taxon>Periconiaceae</taxon>
        <taxon>Periconia</taxon>
    </lineage>
</organism>
<dbReference type="InterPro" id="IPR010110">
    <property type="entry name" value="Shikimate_DH_AroM-type"/>
</dbReference>
<dbReference type="GO" id="GO:0004764">
    <property type="term" value="F:shikimate 3-dehydrogenase (NADP+) activity"/>
    <property type="evidence" value="ECO:0007669"/>
    <property type="project" value="InterPro"/>
</dbReference>
<evidence type="ECO:0000259" key="3">
    <source>
        <dbReference type="Pfam" id="PF18317"/>
    </source>
</evidence>
<dbReference type="PANTHER" id="PTHR21089:SF1">
    <property type="entry name" value="BIFUNCTIONAL 3-DEHYDROQUINATE DEHYDRATASE_SHIKIMATE DEHYDROGENASE, CHLOROPLASTIC"/>
    <property type="match status" value="1"/>
</dbReference>
<dbReference type="InterPro" id="IPR013708">
    <property type="entry name" value="Shikimate_DH-bd_N"/>
</dbReference>
<dbReference type="Pfam" id="PF01488">
    <property type="entry name" value="Shikimate_DH"/>
    <property type="match status" value="1"/>
</dbReference>
<evidence type="ECO:0008006" key="6">
    <source>
        <dbReference type="Google" id="ProtNLM"/>
    </source>
</evidence>
<dbReference type="SUPFAM" id="SSF53223">
    <property type="entry name" value="Aminoacid dehydrogenase-like, N-terminal domain"/>
    <property type="match status" value="1"/>
</dbReference>
<evidence type="ECO:0000259" key="2">
    <source>
        <dbReference type="Pfam" id="PF08501"/>
    </source>
</evidence>
<dbReference type="SUPFAM" id="SSF51735">
    <property type="entry name" value="NAD(P)-binding Rossmann-fold domains"/>
    <property type="match status" value="1"/>
</dbReference>
<dbReference type="Proteomes" id="UP001152607">
    <property type="component" value="Unassembled WGS sequence"/>
</dbReference>
<dbReference type="GO" id="GO:0019632">
    <property type="term" value="P:shikimate metabolic process"/>
    <property type="evidence" value="ECO:0007669"/>
    <property type="project" value="TreeGrafter"/>
</dbReference>
<comment type="caution">
    <text evidence="4">The sequence shown here is derived from an EMBL/GenBank/DDBJ whole genome shotgun (WGS) entry which is preliminary data.</text>
</comment>
<evidence type="ECO:0000313" key="4">
    <source>
        <dbReference type="EMBL" id="CAI6299694.1"/>
    </source>
</evidence>
<dbReference type="AlphaFoldDB" id="A0A9W4U6K8"/>
<dbReference type="Gene3D" id="3.40.50.10860">
    <property type="entry name" value="Leucine Dehydrogenase, chain A, domain 1"/>
    <property type="match status" value="1"/>
</dbReference>
<dbReference type="NCBIfam" id="TIGR01809">
    <property type="entry name" value="Shik-DH-AROM"/>
    <property type="match status" value="1"/>
</dbReference>
<keyword evidence="5" id="KW-1185">Reference proteome</keyword>
<evidence type="ECO:0000259" key="1">
    <source>
        <dbReference type="Pfam" id="PF01488"/>
    </source>
</evidence>
<dbReference type="Gene3D" id="3.40.50.720">
    <property type="entry name" value="NAD(P)-binding Rossmann-like Domain"/>
    <property type="match status" value="1"/>
</dbReference>
<dbReference type="OrthoDB" id="204377at2759"/>
<dbReference type="PANTHER" id="PTHR21089">
    <property type="entry name" value="SHIKIMATE DEHYDROGENASE"/>
    <property type="match status" value="1"/>
</dbReference>
<dbReference type="InterPro" id="IPR022893">
    <property type="entry name" value="Shikimate_DH_fam"/>
</dbReference>
<feature type="domain" description="Shikimate dehydrogenase substrate binding N-terminal" evidence="2">
    <location>
        <begin position="19"/>
        <end position="100"/>
    </location>
</feature>
<evidence type="ECO:0000313" key="5">
    <source>
        <dbReference type="Proteomes" id="UP001152607"/>
    </source>
</evidence>
<dbReference type="GO" id="GO:0009423">
    <property type="term" value="P:chorismate biosynthetic process"/>
    <property type="evidence" value="ECO:0007669"/>
    <property type="project" value="TreeGrafter"/>
</dbReference>